<keyword evidence="3" id="KW-1185">Reference proteome</keyword>
<gene>
    <name evidence="2" type="ORF">SSX86_007341</name>
</gene>
<protein>
    <recommendedName>
        <fullName evidence="1">Reverse transcriptase zinc-binding domain-containing protein</fullName>
    </recommendedName>
</protein>
<dbReference type="AlphaFoldDB" id="A0AAP0H4V5"/>
<dbReference type="EMBL" id="JBCNJP010000009">
    <property type="protein sequence ID" value="KAK9073019.1"/>
    <property type="molecule type" value="Genomic_DNA"/>
</dbReference>
<dbReference type="Proteomes" id="UP001408789">
    <property type="component" value="Unassembled WGS sequence"/>
</dbReference>
<evidence type="ECO:0000313" key="2">
    <source>
        <dbReference type="EMBL" id="KAK9073019.1"/>
    </source>
</evidence>
<feature type="domain" description="Reverse transcriptase zinc-binding" evidence="1">
    <location>
        <begin position="51"/>
        <end position="102"/>
    </location>
</feature>
<proteinExistence type="predicted"/>
<evidence type="ECO:0000259" key="1">
    <source>
        <dbReference type="Pfam" id="PF13966"/>
    </source>
</evidence>
<dbReference type="Pfam" id="PF13966">
    <property type="entry name" value="zf-RVT"/>
    <property type="match status" value="1"/>
</dbReference>
<organism evidence="2 3">
    <name type="scientific">Deinandra increscens subsp. villosa</name>
    <dbReference type="NCBI Taxonomy" id="3103831"/>
    <lineage>
        <taxon>Eukaryota</taxon>
        <taxon>Viridiplantae</taxon>
        <taxon>Streptophyta</taxon>
        <taxon>Embryophyta</taxon>
        <taxon>Tracheophyta</taxon>
        <taxon>Spermatophyta</taxon>
        <taxon>Magnoliopsida</taxon>
        <taxon>eudicotyledons</taxon>
        <taxon>Gunneridae</taxon>
        <taxon>Pentapetalae</taxon>
        <taxon>asterids</taxon>
        <taxon>campanulids</taxon>
        <taxon>Asterales</taxon>
        <taxon>Asteraceae</taxon>
        <taxon>Asteroideae</taxon>
        <taxon>Heliantheae alliance</taxon>
        <taxon>Madieae</taxon>
        <taxon>Madiinae</taxon>
        <taxon>Deinandra</taxon>
    </lineage>
</organism>
<evidence type="ECO:0000313" key="3">
    <source>
        <dbReference type="Proteomes" id="UP001408789"/>
    </source>
</evidence>
<accession>A0AAP0H4V5</accession>
<sequence length="213" mass="24497">MRYDARLNTSDTVADLVHSGVLEAWNVDLPVLLPGRSDKILWVVGHTVAEFSASLALDSIRLQLPRVPWAKMVWFSQCIPKHAFHLWLLMKNRLLTQDIILKVWDKIRQKLGFRATPPMWSSIIEEVCQNANLKSFDSVVGRLGIAVASYFVWQERNNRLFRNQTRPPDILTDQILATIRYRLCSLKFRRSALVEARLASWDIQDSEVLDNGG</sequence>
<comment type="caution">
    <text evidence="2">The sequence shown here is derived from an EMBL/GenBank/DDBJ whole genome shotgun (WGS) entry which is preliminary data.</text>
</comment>
<dbReference type="InterPro" id="IPR026960">
    <property type="entry name" value="RVT-Znf"/>
</dbReference>
<name>A0AAP0H4V5_9ASTR</name>
<reference evidence="2 3" key="1">
    <citation type="submission" date="2024-04" db="EMBL/GenBank/DDBJ databases">
        <title>The reference genome of an endangered Asteraceae, Deinandra increscens subsp. villosa, native to the Central Coast of California.</title>
        <authorList>
            <person name="Guilliams M."/>
            <person name="Hasenstab-Lehman K."/>
            <person name="Meyer R."/>
            <person name="Mcevoy S."/>
        </authorList>
    </citation>
    <scope>NUCLEOTIDE SEQUENCE [LARGE SCALE GENOMIC DNA]</scope>
    <source>
        <tissue evidence="2">Leaf</tissue>
    </source>
</reference>